<dbReference type="EMBL" id="FN648520">
    <property type="protein sequence ID" value="CBJ26456.1"/>
    <property type="molecule type" value="Genomic_DNA"/>
</dbReference>
<name>D7FXL5_ECTSI</name>
<dbReference type="AlphaFoldDB" id="D7FXL5"/>
<organism evidence="2 3">
    <name type="scientific">Ectocarpus siliculosus</name>
    <name type="common">Brown alga</name>
    <name type="synonym">Conferva siliculosa</name>
    <dbReference type="NCBI Taxonomy" id="2880"/>
    <lineage>
        <taxon>Eukaryota</taxon>
        <taxon>Sar</taxon>
        <taxon>Stramenopiles</taxon>
        <taxon>Ochrophyta</taxon>
        <taxon>PX clade</taxon>
        <taxon>Phaeophyceae</taxon>
        <taxon>Ectocarpales</taxon>
        <taxon>Ectocarpaceae</taxon>
        <taxon>Ectocarpus</taxon>
    </lineage>
</organism>
<evidence type="ECO:0000313" key="3">
    <source>
        <dbReference type="Proteomes" id="UP000002630"/>
    </source>
</evidence>
<proteinExistence type="predicted"/>
<evidence type="ECO:0000256" key="1">
    <source>
        <dbReference type="SAM" id="MobiDB-lite"/>
    </source>
</evidence>
<keyword evidence="3" id="KW-1185">Reference proteome</keyword>
<gene>
    <name evidence="2" type="ORF">Esi_0033_0096</name>
</gene>
<accession>D7FXL5</accession>
<feature type="compositionally biased region" description="Polar residues" evidence="1">
    <location>
        <begin position="93"/>
        <end position="103"/>
    </location>
</feature>
<evidence type="ECO:0000313" key="2">
    <source>
        <dbReference type="EMBL" id="CBJ26456.1"/>
    </source>
</evidence>
<feature type="region of interest" description="Disordered" evidence="1">
    <location>
        <begin position="1"/>
        <end position="118"/>
    </location>
</feature>
<reference evidence="2 3" key="1">
    <citation type="journal article" date="2010" name="Nature">
        <title>The Ectocarpus genome and the independent evolution of multicellularity in brown algae.</title>
        <authorList>
            <person name="Cock J.M."/>
            <person name="Sterck L."/>
            <person name="Rouze P."/>
            <person name="Scornet D."/>
            <person name="Allen A.E."/>
            <person name="Amoutzias G."/>
            <person name="Anthouard V."/>
            <person name="Artiguenave F."/>
            <person name="Aury J.M."/>
            <person name="Badger J.H."/>
            <person name="Beszteri B."/>
            <person name="Billiau K."/>
            <person name="Bonnet E."/>
            <person name="Bothwell J.H."/>
            <person name="Bowler C."/>
            <person name="Boyen C."/>
            <person name="Brownlee C."/>
            <person name="Carrano C.J."/>
            <person name="Charrier B."/>
            <person name="Cho G.Y."/>
            <person name="Coelho S.M."/>
            <person name="Collen J."/>
            <person name="Corre E."/>
            <person name="Da Silva C."/>
            <person name="Delage L."/>
            <person name="Delaroque N."/>
            <person name="Dittami S.M."/>
            <person name="Doulbeau S."/>
            <person name="Elias M."/>
            <person name="Farnham G."/>
            <person name="Gachon C.M."/>
            <person name="Gschloessl B."/>
            <person name="Heesch S."/>
            <person name="Jabbari K."/>
            <person name="Jubin C."/>
            <person name="Kawai H."/>
            <person name="Kimura K."/>
            <person name="Kloareg B."/>
            <person name="Kupper F.C."/>
            <person name="Lang D."/>
            <person name="Le Bail A."/>
            <person name="Leblanc C."/>
            <person name="Lerouge P."/>
            <person name="Lohr M."/>
            <person name="Lopez P.J."/>
            <person name="Martens C."/>
            <person name="Maumus F."/>
            <person name="Michel G."/>
            <person name="Miranda-Saavedra D."/>
            <person name="Morales J."/>
            <person name="Moreau H."/>
            <person name="Motomura T."/>
            <person name="Nagasato C."/>
            <person name="Napoli C.A."/>
            <person name="Nelson D.R."/>
            <person name="Nyvall-Collen P."/>
            <person name="Peters A.F."/>
            <person name="Pommier C."/>
            <person name="Potin P."/>
            <person name="Poulain J."/>
            <person name="Quesneville H."/>
            <person name="Read B."/>
            <person name="Rensing S.A."/>
            <person name="Ritter A."/>
            <person name="Rousvoal S."/>
            <person name="Samanta M."/>
            <person name="Samson G."/>
            <person name="Schroeder D.C."/>
            <person name="Segurens B."/>
            <person name="Strittmatter M."/>
            <person name="Tonon T."/>
            <person name="Tregear J.W."/>
            <person name="Valentin K."/>
            <person name="von Dassow P."/>
            <person name="Yamagishi T."/>
            <person name="Van de Peer Y."/>
            <person name="Wincker P."/>
        </authorList>
    </citation>
    <scope>NUCLEOTIDE SEQUENCE [LARGE SCALE GENOMIC DNA]</scope>
    <source>
        <strain evidence="3">Ec32 / CCAP1310/4</strain>
    </source>
</reference>
<sequence>MPAPERLATPAPSTESLPEQVETLSPTPDPTTTPGPERLATPAPSTESLPEQVETIRPTGVSTTTPAPERLETSAPSAEGGGFLAVPAVGSGVTPSPESSSTVADGDGEGSAATSGTERVRSGALGWLVAAGASAALLPSLFSSP</sequence>
<dbReference type="Proteomes" id="UP000002630">
    <property type="component" value="Linkage Group LG07"/>
</dbReference>
<protein>
    <submittedName>
        <fullName evidence="2">Uncharacterized protein</fullName>
    </submittedName>
</protein>
<dbReference type="EMBL" id="FN649732">
    <property type="protein sequence ID" value="CBJ26456.1"/>
    <property type="molecule type" value="Genomic_DNA"/>
</dbReference>
<dbReference type="InParanoid" id="D7FXL5"/>